<sequence>MQCSRRRCPLLLPSRHYRRPCIAGRRLLLSARRKGESDLGAAASPPASQPQPSPPRWPPLRRRSLRRRRRVAHRRFLSRLAPGDLSTPAGRLATCRGDKREREKGGRGKGRERVLTWHPYMWVSR</sequence>
<dbReference type="EnsemblPlants" id="ORUFI06G13690.1">
    <property type="protein sequence ID" value="ORUFI06G13690.1"/>
    <property type="gene ID" value="ORUFI06G13690"/>
</dbReference>
<dbReference type="Gramene" id="ORUFI06G13690.1">
    <property type="protein sequence ID" value="ORUFI06G13690.1"/>
    <property type="gene ID" value="ORUFI06G13690"/>
</dbReference>
<reference evidence="3" key="1">
    <citation type="submission" date="2013-06" db="EMBL/GenBank/DDBJ databases">
        <authorList>
            <person name="Zhao Q."/>
        </authorList>
    </citation>
    <scope>NUCLEOTIDE SEQUENCE</scope>
    <source>
        <strain evidence="3">cv. W1943</strain>
    </source>
</reference>
<dbReference type="AlphaFoldDB" id="A0A0E0PX55"/>
<protein>
    <submittedName>
        <fullName evidence="2">Uncharacterized protein</fullName>
    </submittedName>
</protein>
<evidence type="ECO:0000256" key="1">
    <source>
        <dbReference type="SAM" id="MobiDB-lite"/>
    </source>
</evidence>
<keyword evidence="3" id="KW-1185">Reference proteome</keyword>
<feature type="compositionally biased region" description="Basic residues" evidence="1">
    <location>
        <begin position="59"/>
        <end position="77"/>
    </location>
</feature>
<feature type="compositionally biased region" description="Basic and acidic residues" evidence="1">
    <location>
        <begin position="96"/>
        <end position="111"/>
    </location>
</feature>
<accession>A0A0E0PX55</accession>
<organism evidence="2 3">
    <name type="scientific">Oryza rufipogon</name>
    <name type="common">Brownbeard rice</name>
    <name type="synonym">Asian wild rice</name>
    <dbReference type="NCBI Taxonomy" id="4529"/>
    <lineage>
        <taxon>Eukaryota</taxon>
        <taxon>Viridiplantae</taxon>
        <taxon>Streptophyta</taxon>
        <taxon>Embryophyta</taxon>
        <taxon>Tracheophyta</taxon>
        <taxon>Spermatophyta</taxon>
        <taxon>Magnoliopsida</taxon>
        <taxon>Liliopsida</taxon>
        <taxon>Poales</taxon>
        <taxon>Poaceae</taxon>
        <taxon>BOP clade</taxon>
        <taxon>Oryzoideae</taxon>
        <taxon>Oryzeae</taxon>
        <taxon>Oryzinae</taxon>
        <taxon>Oryza</taxon>
    </lineage>
</organism>
<dbReference type="Proteomes" id="UP000008022">
    <property type="component" value="Unassembled WGS sequence"/>
</dbReference>
<reference evidence="2" key="2">
    <citation type="submission" date="2015-06" db="UniProtKB">
        <authorList>
            <consortium name="EnsemblPlants"/>
        </authorList>
    </citation>
    <scope>IDENTIFICATION</scope>
</reference>
<dbReference type="HOGENOM" id="CLU_1996369_0_0_1"/>
<evidence type="ECO:0000313" key="2">
    <source>
        <dbReference type="EnsemblPlants" id="ORUFI06G13690.1"/>
    </source>
</evidence>
<proteinExistence type="predicted"/>
<feature type="region of interest" description="Disordered" evidence="1">
    <location>
        <begin position="33"/>
        <end position="111"/>
    </location>
</feature>
<feature type="compositionally biased region" description="Pro residues" evidence="1">
    <location>
        <begin position="47"/>
        <end position="58"/>
    </location>
</feature>
<evidence type="ECO:0000313" key="3">
    <source>
        <dbReference type="Proteomes" id="UP000008022"/>
    </source>
</evidence>
<name>A0A0E0PX55_ORYRU</name>